<evidence type="ECO:0000256" key="5">
    <source>
        <dbReference type="ARBA" id="ARBA00022777"/>
    </source>
</evidence>
<dbReference type="Pfam" id="PF00069">
    <property type="entry name" value="Pkinase"/>
    <property type="match status" value="1"/>
</dbReference>
<dbReference type="InterPro" id="IPR000719">
    <property type="entry name" value="Prot_kinase_dom"/>
</dbReference>
<organism evidence="9">
    <name type="scientific">Gemmata sp. Wa1-1</name>
    <dbReference type="NCBI Taxonomy" id="235140"/>
    <lineage>
        <taxon>Bacteria</taxon>
        <taxon>Pseudomonadati</taxon>
        <taxon>Planctomycetota</taxon>
        <taxon>Planctomycetia</taxon>
        <taxon>Gemmatales</taxon>
        <taxon>Gemmataceae</taxon>
        <taxon>Gemmata</taxon>
    </lineage>
</organism>
<dbReference type="InterPro" id="IPR017441">
    <property type="entry name" value="Protein_kinase_ATP_BS"/>
</dbReference>
<evidence type="ECO:0000256" key="6">
    <source>
        <dbReference type="ARBA" id="ARBA00022840"/>
    </source>
</evidence>
<feature type="domain" description="Protein kinase" evidence="8">
    <location>
        <begin position="19"/>
        <end position="328"/>
    </location>
</feature>
<dbReference type="PANTHER" id="PTHR43671:SF13">
    <property type="entry name" value="SERINE_THREONINE-PROTEIN KINASE NEK2"/>
    <property type="match status" value="1"/>
</dbReference>
<reference evidence="9" key="2">
    <citation type="submission" date="2005-02" db="EMBL/GenBank/DDBJ databases">
        <authorList>
            <person name="Campbell J.W."/>
        </authorList>
    </citation>
    <scope>NUCLEOTIDE SEQUENCE</scope>
    <source>
        <strain evidence="9">Wa1-1</strain>
    </source>
</reference>
<keyword evidence="3" id="KW-0808">Transferase</keyword>
<feature type="binding site" evidence="7">
    <location>
        <position position="49"/>
    </location>
    <ligand>
        <name>ATP</name>
        <dbReference type="ChEBI" id="CHEBI:30616"/>
    </ligand>
</feature>
<evidence type="ECO:0000259" key="8">
    <source>
        <dbReference type="PROSITE" id="PS50011"/>
    </source>
</evidence>
<dbReference type="Gene3D" id="1.10.510.10">
    <property type="entry name" value="Transferase(Phosphotransferase) domain 1"/>
    <property type="match status" value="2"/>
</dbReference>
<keyword evidence="6 7" id="KW-0067">ATP-binding</keyword>
<dbReference type="SUPFAM" id="SSF48452">
    <property type="entry name" value="TPR-like"/>
    <property type="match status" value="1"/>
</dbReference>
<dbReference type="InterPro" id="IPR050660">
    <property type="entry name" value="NEK_Ser/Thr_kinase"/>
</dbReference>
<evidence type="ECO:0000256" key="7">
    <source>
        <dbReference type="PROSITE-ProRule" id="PRU10141"/>
    </source>
</evidence>
<comment type="similarity">
    <text evidence="1">Belongs to the protein kinase superfamily. NEK Ser/Thr protein kinase family. NIMA subfamily.</text>
</comment>
<dbReference type="GO" id="GO:0004674">
    <property type="term" value="F:protein serine/threonine kinase activity"/>
    <property type="evidence" value="ECO:0007669"/>
    <property type="project" value="UniProtKB-EC"/>
</dbReference>
<dbReference type="PROSITE" id="PS00107">
    <property type="entry name" value="PROTEIN_KINASE_ATP"/>
    <property type="match status" value="1"/>
</dbReference>
<dbReference type="AlphaFoldDB" id="Q5EUH1"/>
<keyword evidence="5" id="KW-0418">Kinase</keyword>
<keyword evidence="4 7" id="KW-0547">Nucleotide-binding</keyword>
<dbReference type="InterPro" id="IPR011009">
    <property type="entry name" value="Kinase-like_dom_sf"/>
</dbReference>
<dbReference type="Gene3D" id="1.25.40.10">
    <property type="entry name" value="Tetratricopeptide repeat domain"/>
    <property type="match status" value="1"/>
</dbReference>
<reference evidence="9" key="1">
    <citation type="submission" date="2004-07" db="EMBL/GenBank/DDBJ databases">
        <title>Eukaryotic signature proteins of Prosthecobacter dejongeii and Gemmata Wa1-1.</title>
        <authorList>
            <person name="Staley J.T."/>
            <person name="Bouzek H.K."/>
            <person name="Jenkins C."/>
        </authorList>
    </citation>
    <scope>NUCLEOTIDE SEQUENCE</scope>
    <source>
        <strain evidence="9">Wa1-1</strain>
    </source>
</reference>
<dbReference type="SUPFAM" id="SSF56112">
    <property type="entry name" value="Protein kinase-like (PK-like)"/>
    <property type="match status" value="1"/>
</dbReference>
<evidence type="ECO:0000256" key="3">
    <source>
        <dbReference type="ARBA" id="ARBA00022679"/>
    </source>
</evidence>
<evidence type="ECO:0000313" key="9">
    <source>
        <dbReference type="EMBL" id="AAX07511.1"/>
    </source>
</evidence>
<dbReference type="EMBL" id="AY738484">
    <property type="protein sequence ID" value="AAX07511.1"/>
    <property type="molecule type" value="Genomic_DNA"/>
</dbReference>
<proteinExistence type="inferred from homology"/>
<name>Q5EUH1_9BACT</name>
<evidence type="ECO:0000256" key="1">
    <source>
        <dbReference type="ARBA" id="ARBA00010886"/>
    </source>
</evidence>
<dbReference type="EC" id="2.7.11.1" evidence="2"/>
<dbReference type="PROSITE" id="PS00108">
    <property type="entry name" value="PROTEIN_KINASE_ST"/>
    <property type="match status" value="1"/>
</dbReference>
<sequence length="587" mass="62157">MLGGVPTNWPAAGEDVDDFFVLRELGRGSFSRVYLAIETTTGGRPVALKVSAAGSREADTLGPLSHPHLTPVLSSRSAGTWTVVAMPFVGTATLEDVLSAAWRSDRDVPPRSAAVLLEAAGRGRQEDDPPFLPGPAFPLRPRMAYEDAVGAVAAGLFAGVAYLHEQGIAHRDLKPSNVLLGPNGHPYLLDFNLASRPTDPWRLVGTLPYMAPEQLALMTGEPVGPPPDGRPGDVFACGVVLFELLTGRHPFGDPGALSTKLGREQVAAALLNAQRTGHLPLAPLNPRVRRAVRAAIGRCLALDPQNRPTAAELVGLFTRIGAPRGRWFVVSALVGAGALALVLGYRAVWPPVSRAEPTVPVPQLPPTDSFELGTWWYERGQYELAAVEFQKAAAANNDGRAYGYAAHCLSASRVPRGAIAAADAAIRLGYREAPVYASRAYNHFQIGNLKEAKADCDTALRLNPNLLAARFTRANVYLQMHYIGGEALPPEATADIDRVTAGAPNAPDAWITAAQIYLLAPDGGSAARDAAVQAIRQAVSAGSPPKVIESNPVLQMLADHPAYKDALAARPNQVAPSINLHLANPAP</sequence>
<protein>
    <recommendedName>
        <fullName evidence="2">non-specific serine/threonine protein kinase</fullName>
        <ecNumber evidence="2">2.7.11.1</ecNumber>
    </recommendedName>
</protein>
<dbReference type="PANTHER" id="PTHR43671">
    <property type="entry name" value="SERINE/THREONINE-PROTEIN KINASE NEK"/>
    <property type="match status" value="1"/>
</dbReference>
<evidence type="ECO:0000256" key="4">
    <source>
        <dbReference type="ARBA" id="ARBA00022741"/>
    </source>
</evidence>
<accession>Q5EUH1</accession>
<evidence type="ECO:0000256" key="2">
    <source>
        <dbReference type="ARBA" id="ARBA00012513"/>
    </source>
</evidence>
<dbReference type="InterPro" id="IPR011990">
    <property type="entry name" value="TPR-like_helical_dom_sf"/>
</dbReference>
<dbReference type="CDD" id="cd14014">
    <property type="entry name" value="STKc_PknB_like"/>
    <property type="match status" value="1"/>
</dbReference>
<dbReference type="SMART" id="SM00028">
    <property type="entry name" value="TPR"/>
    <property type="match status" value="2"/>
</dbReference>
<dbReference type="InterPro" id="IPR008271">
    <property type="entry name" value="Ser/Thr_kinase_AS"/>
</dbReference>
<dbReference type="InterPro" id="IPR019734">
    <property type="entry name" value="TPR_rpt"/>
</dbReference>
<dbReference type="SMART" id="SM00220">
    <property type="entry name" value="S_TKc"/>
    <property type="match status" value="1"/>
</dbReference>
<dbReference type="GO" id="GO:0005524">
    <property type="term" value="F:ATP binding"/>
    <property type="evidence" value="ECO:0007669"/>
    <property type="project" value="UniProtKB-UniRule"/>
</dbReference>
<dbReference type="PROSITE" id="PS50011">
    <property type="entry name" value="PROTEIN_KINASE_DOM"/>
    <property type="match status" value="1"/>
</dbReference>